<evidence type="ECO:0000256" key="1">
    <source>
        <dbReference type="ARBA" id="ARBA00004651"/>
    </source>
</evidence>
<evidence type="ECO:0000256" key="2">
    <source>
        <dbReference type="ARBA" id="ARBA00008929"/>
    </source>
</evidence>
<feature type="transmembrane region" description="Helical" evidence="7">
    <location>
        <begin position="161"/>
        <end position="185"/>
    </location>
</feature>
<keyword evidence="6 7" id="KW-0472">Membrane</keyword>
<dbReference type="EMBL" id="LKCM01000137">
    <property type="protein sequence ID" value="KPQ43586.1"/>
    <property type="molecule type" value="Genomic_DNA"/>
</dbReference>
<comment type="similarity">
    <text evidence="2">Belongs to the NrfD family.</text>
</comment>
<name>A0A0N8KR04_9EURY</name>
<feature type="transmembrane region" description="Helical" evidence="7">
    <location>
        <begin position="52"/>
        <end position="78"/>
    </location>
</feature>
<comment type="subcellular location">
    <subcellularLocation>
        <location evidence="1">Cell membrane</location>
        <topology evidence="1">Multi-pass membrane protein</topology>
    </subcellularLocation>
</comment>
<comment type="caution">
    <text evidence="8">The sequence shown here is derived from an EMBL/GenBank/DDBJ whole genome shotgun (WGS) entry which is preliminary data.</text>
</comment>
<sequence>MEYTKINGKSTGSYVLIGILAIMVAVGLYEFIQGMIQGHESFGTSNIVPWGLPITSVIFFIGASAGALMLSSLTYVFGKEEYKPVSRVSIFLAILLIIGALTTILGELGRPDRFMNLFLYGPGNLSSMFAVNSFLYTGYIILSIVYLWTTFRDDLLKITKLLGAMAATLAIFVHTGTGAIFGFIVAKELWFSPLLPILFIVAALTSGVALLILILTVTFKLIGYKMDEKLVVGLGKYLTAFLLLQLFLVFIENIVRTYGGMGGGEMSKFLFEGPYSFVFWGIQIIFGTVLPIIILSSKKTMIKVQIASLLAVIGVFAERFSLVIPGQSVPSQQVVGRTMMGLYGEPAVYSISGAEVAIILGVVGAIGIAYIIGLRFIKLLPSQP</sequence>
<dbReference type="AlphaFoldDB" id="A0A0N8KR04"/>
<evidence type="ECO:0000256" key="4">
    <source>
        <dbReference type="ARBA" id="ARBA00022692"/>
    </source>
</evidence>
<dbReference type="InterPro" id="IPR052049">
    <property type="entry name" value="Electron_transfer_protein"/>
</dbReference>
<evidence type="ECO:0000256" key="5">
    <source>
        <dbReference type="ARBA" id="ARBA00022989"/>
    </source>
</evidence>
<proteinExistence type="inferred from homology"/>
<reference evidence="8 9" key="1">
    <citation type="submission" date="2015-09" db="EMBL/GenBank/DDBJ databases">
        <title>A metagenomics-based metabolic model of nitrate-dependent anaerobic oxidation of methane by Methanoperedens-like archaea.</title>
        <authorList>
            <person name="Arshad A."/>
            <person name="Speth D.R."/>
            <person name="De Graaf R.M."/>
            <person name="Op Den Camp H.J."/>
            <person name="Jetten M.S."/>
            <person name="Welte C.U."/>
        </authorList>
    </citation>
    <scope>NUCLEOTIDE SEQUENCE [LARGE SCALE GENOMIC DNA]</scope>
</reference>
<evidence type="ECO:0000256" key="6">
    <source>
        <dbReference type="ARBA" id="ARBA00023136"/>
    </source>
</evidence>
<feature type="transmembrane region" description="Helical" evidence="7">
    <location>
        <begin position="90"/>
        <end position="109"/>
    </location>
</feature>
<evidence type="ECO:0000313" key="9">
    <source>
        <dbReference type="Proteomes" id="UP000050360"/>
    </source>
</evidence>
<organism evidence="8 9">
    <name type="scientific">Candidatus Methanoperedens nitratireducens</name>
    <dbReference type="NCBI Taxonomy" id="1392998"/>
    <lineage>
        <taxon>Archaea</taxon>
        <taxon>Methanobacteriati</taxon>
        <taxon>Methanobacteriota</taxon>
        <taxon>Stenosarchaea group</taxon>
        <taxon>Methanomicrobia</taxon>
        <taxon>Methanosarcinales</taxon>
        <taxon>ANME-2 cluster</taxon>
        <taxon>Candidatus Methanoperedentaceae</taxon>
        <taxon>Candidatus Methanoperedens</taxon>
    </lineage>
</organism>
<dbReference type="PANTHER" id="PTHR34856:SF2">
    <property type="entry name" value="PROTEIN NRFD"/>
    <property type="match status" value="1"/>
</dbReference>
<feature type="transmembrane region" description="Helical" evidence="7">
    <location>
        <begin position="275"/>
        <end position="295"/>
    </location>
</feature>
<gene>
    <name evidence="8" type="ORF">MPEBLZ_01769</name>
</gene>
<feature type="transmembrane region" description="Helical" evidence="7">
    <location>
        <begin position="234"/>
        <end position="255"/>
    </location>
</feature>
<dbReference type="Pfam" id="PF03916">
    <property type="entry name" value="NrfD"/>
    <property type="match status" value="1"/>
</dbReference>
<accession>A0A0N8KR04</accession>
<feature type="transmembrane region" description="Helical" evidence="7">
    <location>
        <begin position="12"/>
        <end position="32"/>
    </location>
</feature>
<protein>
    <submittedName>
        <fullName evidence="8">Putative hydrogenase 2 b cytochrome subunit</fullName>
    </submittedName>
</protein>
<dbReference type="Gene3D" id="1.20.1630.10">
    <property type="entry name" value="Formate dehydrogenase/DMSO reductase domain"/>
    <property type="match status" value="1"/>
</dbReference>
<feature type="transmembrane region" description="Helical" evidence="7">
    <location>
        <begin position="197"/>
        <end position="222"/>
    </location>
</feature>
<dbReference type="InterPro" id="IPR005614">
    <property type="entry name" value="NrfD-like"/>
</dbReference>
<evidence type="ECO:0000256" key="7">
    <source>
        <dbReference type="SAM" id="Phobius"/>
    </source>
</evidence>
<feature type="transmembrane region" description="Helical" evidence="7">
    <location>
        <begin position="347"/>
        <end position="372"/>
    </location>
</feature>
<keyword evidence="5 7" id="KW-1133">Transmembrane helix</keyword>
<feature type="transmembrane region" description="Helical" evidence="7">
    <location>
        <begin position="129"/>
        <end position="149"/>
    </location>
</feature>
<dbReference type="GO" id="GO:0005886">
    <property type="term" value="C:plasma membrane"/>
    <property type="evidence" value="ECO:0007669"/>
    <property type="project" value="UniProtKB-SubCell"/>
</dbReference>
<keyword evidence="3" id="KW-1003">Cell membrane</keyword>
<dbReference type="Proteomes" id="UP000050360">
    <property type="component" value="Unassembled WGS sequence"/>
</dbReference>
<evidence type="ECO:0000256" key="3">
    <source>
        <dbReference type="ARBA" id="ARBA00022475"/>
    </source>
</evidence>
<evidence type="ECO:0000313" key="8">
    <source>
        <dbReference type="EMBL" id="KPQ43586.1"/>
    </source>
</evidence>
<dbReference type="PANTHER" id="PTHR34856">
    <property type="entry name" value="PROTEIN NRFD"/>
    <property type="match status" value="1"/>
</dbReference>
<keyword evidence="4 7" id="KW-0812">Transmembrane</keyword>
<feature type="transmembrane region" description="Helical" evidence="7">
    <location>
        <begin position="307"/>
        <end position="327"/>
    </location>
</feature>